<comment type="caution">
    <text evidence="1">The sequence shown here is derived from an EMBL/GenBank/DDBJ whole genome shotgun (WGS) entry which is preliminary data.</text>
</comment>
<proteinExistence type="predicted"/>
<keyword evidence="2" id="KW-1185">Reference proteome</keyword>
<dbReference type="Proteomes" id="UP001056778">
    <property type="component" value="Chromosome 2"/>
</dbReference>
<accession>A0ACB9TMC4</accession>
<dbReference type="EMBL" id="CM043016">
    <property type="protein sequence ID" value="KAI4467964.1"/>
    <property type="molecule type" value="Genomic_DNA"/>
</dbReference>
<name>A0ACB9TMC4_HOLOL</name>
<evidence type="ECO:0000313" key="2">
    <source>
        <dbReference type="Proteomes" id="UP001056778"/>
    </source>
</evidence>
<evidence type="ECO:0000313" key="1">
    <source>
        <dbReference type="EMBL" id="KAI4467964.1"/>
    </source>
</evidence>
<reference evidence="1" key="1">
    <citation type="submission" date="2022-04" db="EMBL/GenBank/DDBJ databases">
        <title>Chromosome-scale genome assembly of Holotrichia oblita Faldermann.</title>
        <authorList>
            <person name="Rongchong L."/>
        </authorList>
    </citation>
    <scope>NUCLEOTIDE SEQUENCE</scope>
    <source>
        <strain evidence="1">81SQS9</strain>
    </source>
</reference>
<protein>
    <submittedName>
        <fullName evidence="1">Thap domain</fullName>
    </submittedName>
</protein>
<organism evidence="1 2">
    <name type="scientific">Holotrichia oblita</name>
    <name type="common">Chafer beetle</name>
    <dbReference type="NCBI Taxonomy" id="644536"/>
    <lineage>
        <taxon>Eukaryota</taxon>
        <taxon>Metazoa</taxon>
        <taxon>Ecdysozoa</taxon>
        <taxon>Arthropoda</taxon>
        <taxon>Hexapoda</taxon>
        <taxon>Insecta</taxon>
        <taxon>Pterygota</taxon>
        <taxon>Neoptera</taxon>
        <taxon>Endopterygota</taxon>
        <taxon>Coleoptera</taxon>
        <taxon>Polyphaga</taxon>
        <taxon>Scarabaeiformia</taxon>
        <taxon>Scarabaeidae</taxon>
        <taxon>Melolonthinae</taxon>
        <taxon>Holotrichia</taxon>
    </lineage>
</organism>
<sequence>MAKKKIIKEKKDIAEIVDTVHKRHLEQIRKENIKARSKRKRKVSDSSLDEIIKKVADEAVYENLNDPPNEDVNGVKDYLKWKTSEYDTYNSINRRSVINSIDILEKAISDKKQYPKKRWCISSDSVKSTEILWATSSYIIRSTLRYKNGFAVKYGSRHCFPNPAKNMDMFKKWIKYCDNEIRSLPPENVYQNRRVCRNHFTNDQFASNNRLLSTAYSVLNIPSKLSA</sequence>
<gene>
    <name evidence="1" type="ORF">MML48_2g00012667</name>
</gene>